<keyword evidence="1" id="KW-0812">Transmembrane</keyword>
<dbReference type="Proteomes" id="UP000325372">
    <property type="component" value="Unassembled WGS sequence"/>
</dbReference>
<organism evidence="2 3">
    <name type="scientific">Marinihelvus fidelis</name>
    <dbReference type="NCBI Taxonomy" id="2613842"/>
    <lineage>
        <taxon>Bacteria</taxon>
        <taxon>Pseudomonadati</taxon>
        <taxon>Pseudomonadota</taxon>
        <taxon>Gammaproteobacteria</taxon>
        <taxon>Chromatiales</taxon>
        <taxon>Wenzhouxiangellaceae</taxon>
        <taxon>Marinihelvus</taxon>
    </lineage>
</organism>
<keyword evidence="1" id="KW-1133">Transmembrane helix</keyword>
<proteinExistence type="predicted"/>
<gene>
    <name evidence="2" type="ORF">F3N42_03615</name>
</gene>
<feature type="transmembrane region" description="Helical" evidence="1">
    <location>
        <begin position="29"/>
        <end position="47"/>
    </location>
</feature>
<dbReference type="RefSeq" id="WP_150863011.1">
    <property type="nucleotide sequence ID" value="NZ_VYXP01000002.1"/>
</dbReference>
<comment type="caution">
    <text evidence="2">The sequence shown here is derived from an EMBL/GenBank/DDBJ whole genome shotgun (WGS) entry which is preliminary data.</text>
</comment>
<keyword evidence="3" id="KW-1185">Reference proteome</keyword>
<reference evidence="2 3" key="1">
    <citation type="submission" date="2019-09" db="EMBL/GenBank/DDBJ databases">
        <title>Wenzhouxiangella sp. Genome sequencing and assembly.</title>
        <authorList>
            <person name="Zhang R."/>
        </authorList>
    </citation>
    <scope>NUCLEOTIDE SEQUENCE [LARGE SCALE GENOMIC DNA]</scope>
    <source>
        <strain evidence="2 3">W260</strain>
    </source>
</reference>
<name>A0A5N0TEN9_9GAMM</name>
<dbReference type="EMBL" id="VYXP01000002">
    <property type="protein sequence ID" value="KAA9133450.1"/>
    <property type="molecule type" value="Genomic_DNA"/>
</dbReference>
<sequence>MAAPTLDTSRPNYDGTGKGVDLDQLRDNITWIIAMLAGGVFILPGWATTASGSDLSEPDYIELVNNDSASLKMKFTFTWSSGNLTQIVCQYDKGLGAGYETFDDGTIAISYDGSGNFSGATTS</sequence>
<keyword evidence="1" id="KW-0472">Membrane</keyword>
<accession>A0A5N0TEN9</accession>
<evidence type="ECO:0000256" key="1">
    <source>
        <dbReference type="SAM" id="Phobius"/>
    </source>
</evidence>
<evidence type="ECO:0000313" key="3">
    <source>
        <dbReference type="Proteomes" id="UP000325372"/>
    </source>
</evidence>
<dbReference type="AlphaFoldDB" id="A0A5N0TEN9"/>
<protein>
    <submittedName>
        <fullName evidence="2">Uncharacterized protein</fullName>
    </submittedName>
</protein>
<evidence type="ECO:0000313" key="2">
    <source>
        <dbReference type="EMBL" id="KAA9133450.1"/>
    </source>
</evidence>